<evidence type="ECO:0000313" key="5">
    <source>
        <dbReference type="Proteomes" id="UP000006346"/>
    </source>
</evidence>
<keyword evidence="5" id="KW-1185">Reference proteome</keyword>
<reference evidence="5" key="1">
    <citation type="submission" date="2011-11" db="EMBL/GenBank/DDBJ databases">
        <title>Complete sequence of Desulfosporosinus orientis DSM 765.</title>
        <authorList>
            <person name="Lucas S."/>
            <person name="Han J."/>
            <person name="Lapidus A."/>
            <person name="Cheng J.-F."/>
            <person name="Goodwin L."/>
            <person name="Pitluck S."/>
            <person name="Peters L."/>
            <person name="Ovchinnikova G."/>
            <person name="Teshima H."/>
            <person name="Detter J.C."/>
            <person name="Han C."/>
            <person name="Tapia R."/>
            <person name="Land M."/>
            <person name="Hauser L."/>
            <person name="Kyrpides N."/>
            <person name="Ivanova N."/>
            <person name="Pagani I."/>
            <person name="Pester M."/>
            <person name="Spring S."/>
            <person name="Ollivier B."/>
            <person name="Rattei T."/>
            <person name="Klenk H.-P."/>
            <person name="Wagner M."/>
            <person name="Loy A."/>
            <person name="Woyke T."/>
        </authorList>
    </citation>
    <scope>NUCLEOTIDE SEQUENCE [LARGE SCALE GENOMIC DNA]</scope>
    <source>
        <strain evidence="5">ATCC 19365 / DSM 765 / NCIMB 8382 / VKM B-1628</strain>
    </source>
</reference>
<dbReference type="PANTHER" id="PTHR21660:SF1">
    <property type="entry name" value="ACYL-COENZYME A THIOESTERASE 13"/>
    <property type="match status" value="1"/>
</dbReference>
<protein>
    <recommendedName>
        <fullName evidence="3">Thioesterase domain-containing protein</fullName>
    </recommendedName>
</protein>
<dbReference type="Proteomes" id="UP000006346">
    <property type="component" value="Chromosome"/>
</dbReference>
<proteinExistence type="inferred from homology"/>
<dbReference type="PANTHER" id="PTHR21660">
    <property type="entry name" value="THIOESTERASE SUPERFAMILY MEMBER-RELATED"/>
    <property type="match status" value="1"/>
</dbReference>
<dbReference type="OrthoDB" id="337200at2"/>
<dbReference type="NCBIfam" id="TIGR00369">
    <property type="entry name" value="unchar_dom_1"/>
    <property type="match status" value="1"/>
</dbReference>
<dbReference type="RefSeq" id="WP_014183661.1">
    <property type="nucleotide sequence ID" value="NC_016584.1"/>
</dbReference>
<dbReference type="SUPFAM" id="SSF54637">
    <property type="entry name" value="Thioesterase/thiol ester dehydrase-isomerase"/>
    <property type="match status" value="1"/>
</dbReference>
<dbReference type="InterPro" id="IPR003736">
    <property type="entry name" value="PAAI_dom"/>
</dbReference>
<dbReference type="AlphaFoldDB" id="G7WCT4"/>
<dbReference type="Pfam" id="PF03061">
    <property type="entry name" value="4HBT"/>
    <property type="match status" value="1"/>
</dbReference>
<comment type="similarity">
    <text evidence="1">Belongs to the thioesterase PaaI family.</text>
</comment>
<reference evidence="4 5" key="2">
    <citation type="journal article" date="2012" name="J. Bacteriol.">
        <title>Complete genome sequences of Desulfosporosinus orientis DSM765T, Desulfosporosinus youngiae DSM17734T, Desulfosporosinus meridiei DSM13257T, and Desulfosporosinus acidiphilus DSM22704T.</title>
        <authorList>
            <person name="Pester M."/>
            <person name="Brambilla E."/>
            <person name="Alazard D."/>
            <person name="Rattei T."/>
            <person name="Weinmaier T."/>
            <person name="Han J."/>
            <person name="Lucas S."/>
            <person name="Lapidus A."/>
            <person name="Cheng J.F."/>
            <person name="Goodwin L."/>
            <person name="Pitluck S."/>
            <person name="Peters L."/>
            <person name="Ovchinnikova G."/>
            <person name="Teshima H."/>
            <person name="Detter J.C."/>
            <person name="Han C.S."/>
            <person name="Tapia R."/>
            <person name="Land M.L."/>
            <person name="Hauser L."/>
            <person name="Kyrpides N.C."/>
            <person name="Ivanova N.N."/>
            <person name="Pagani I."/>
            <person name="Huntmann M."/>
            <person name="Wei C.L."/>
            <person name="Davenport K.W."/>
            <person name="Daligault H."/>
            <person name="Chain P.S."/>
            <person name="Chen A."/>
            <person name="Mavromatis K."/>
            <person name="Markowitz V."/>
            <person name="Szeto E."/>
            <person name="Mikhailova N."/>
            <person name="Pati A."/>
            <person name="Wagner M."/>
            <person name="Woyke T."/>
            <person name="Ollivier B."/>
            <person name="Klenk H.P."/>
            <person name="Spring S."/>
            <person name="Loy A."/>
        </authorList>
    </citation>
    <scope>NUCLEOTIDE SEQUENCE [LARGE SCALE GENOMIC DNA]</scope>
    <source>
        <strain evidence="5">ATCC 19365 / DSM 765 / NCIMB 8382 / VKM B-1628</strain>
    </source>
</reference>
<dbReference type="eggNOG" id="COG2050">
    <property type="taxonomic scope" value="Bacteria"/>
</dbReference>
<feature type="domain" description="Thioesterase" evidence="3">
    <location>
        <begin position="42"/>
        <end position="118"/>
    </location>
</feature>
<name>G7WCT4_DESOD</name>
<evidence type="ECO:0000256" key="1">
    <source>
        <dbReference type="ARBA" id="ARBA00008324"/>
    </source>
</evidence>
<dbReference type="EMBL" id="CP003108">
    <property type="protein sequence ID" value="AET66840.1"/>
    <property type="molecule type" value="Genomic_DNA"/>
</dbReference>
<evidence type="ECO:0000313" key="4">
    <source>
        <dbReference type="EMBL" id="AET66840.1"/>
    </source>
</evidence>
<dbReference type="KEGG" id="dor:Desor_1173"/>
<dbReference type="PATRIC" id="fig|768706.3.peg.1155"/>
<dbReference type="STRING" id="768706.Desor_1173"/>
<evidence type="ECO:0000256" key="2">
    <source>
        <dbReference type="ARBA" id="ARBA00022801"/>
    </source>
</evidence>
<organism evidence="4 5">
    <name type="scientific">Desulfosporosinus orientis (strain ATCC 19365 / DSM 765 / NCIMB 8382 / VKM B-1628 / Singapore I)</name>
    <name type="common">Desulfotomaculum orientis</name>
    <dbReference type="NCBI Taxonomy" id="768706"/>
    <lineage>
        <taxon>Bacteria</taxon>
        <taxon>Bacillati</taxon>
        <taxon>Bacillota</taxon>
        <taxon>Clostridia</taxon>
        <taxon>Eubacteriales</taxon>
        <taxon>Desulfitobacteriaceae</taxon>
        <taxon>Desulfosporosinus</taxon>
    </lineage>
</organism>
<dbReference type="InterPro" id="IPR029069">
    <property type="entry name" value="HotDog_dom_sf"/>
</dbReference>
<dbReference type="Gene3D" id="3.10.129.10">
    <property type="entry name" value="Hotdog Thioesterase"/>
    <property type="match status" value="1"/>
</dbReference>
<gene>
    <name evidence="4" type="ordered locus">Desor_1173</name>
</gene>
<dbReference type="InterPro" id="IPR006683">
    <property type="entry name" value="Thioestr_dom"/>
</dbReference>
<accession>G7WCT4</accession>
<dbReference type="HOGENOM" id="CLU_089876_3_3_9"/>
<keyword evidence="2" id="KW-0378">Hydrolase</keyword>
<dbReference type="InterPro" id="IPR039298">
    <property type="entry name" value="ACOT13"/>
</dbReference>
<sequence>MVRVADLESGKFWKHIGMSTIVGVDGITRIQLTVNEDLLQFYGNLHGGVIASMIDSAIAVVVNQQLDSGEGASTIELKVNYLSSISEGTLWAEGKVIKKGRNVVVAQGELKNDAGKLLAIGTATFMVRQMAR</sequence>
<dbReference type="GO" id="GO:0047617">
    <property type="term" value="F:fatty acyl-CoA hydrolase activity"/>
    <property type="evidence" value="ECO:0007669"/>
    <property type="project" value="InterPro"/>
</dbReference>
<dbReference type="CDD" id="cd03443">
    <property type="entry name" value="PaaI_thioesterase"/>
    <property type="match status" value="1"/>
</dbReference>
<evidence type="ECO:0000259" key="3">
    <source>
        <dbReference type="Pfam" id="PF03061"/>
    </source>
</evidence>